<reference evidence="1 2" key="1">
    <citation type="submission" date="2019-11" db="EMBL/GenBank/DDBJ databases">
        <title>Isolation of a new High Light Tolerant Cyanobacteria.</title>
        <authorList>
            <person name="Dobson Z."/>
            <person name="Vaughn N."/>
            <person name="Vaughn M."/>
            <person name="Fromme P."/>
            <person name="Mazor Y."/>
        </authorList>
    </citation>
    <scope>NUCLEOTIDE SEQUENCE [LARGE SCALE GENOMIC DNA]</scope>
    <source>
        <strain evidence="1 2">0216</strain>
    </source>
</reference>
<name>A0A844GT62_9CHRO</name>
<proteinExistence type="predicted"/>
<accession>A0A844GT62</accession>
<organism evidence="1 2">
    <name type="scientific">Cyanobacterium aponinum 0216</name>
    <dbReference type="NCBI Taxonomy" id="2676140"/>
    <lineage>
        <taxon>Bacteria</taxon>
        <taxon>Bacillati</taxon>
        <taxon>Cyanobacteriota</taxon>
        <taxon>Cyanophyceae</taxon>
        <taxon>Oscillatoriophycideae</taxon>
        <taxon>Chroococcales</taxon>
        <taxon>Geminocystaceae</taxon>
        <taxon>Cyanobacterium</taxon>
    </lineage>
</organism>
<dbReference type="Proteomes" id="UP000437131">
    <property type="component" value="Unassembled WGS sequence"/>
</dbReference>
<gene>
    <name evidence="1" type="ORF">GGC33_07410</name>
</gene>
<dbReference type="EMBL" id="WMIA01000007">
    <property type="protein sequence ID" value="MTF38753.1"/>
    <property type="molecule type" value="Genomic_DNA"/>
</dbReference>
<sequence length="189" mass="21169">MKKNNLISVLIMGFIASQLIPFSDSIKAETVSEKKPLLLVQETQTGLTEDTLTQIMTEIEQAEAEENIAGILEYLAPYVITSITVEIDNQKITTFVEGKDDHEGFLNDSFKKVKGKKVISSYTTTKINDSGEMALLTRVRAREVDTETGNRYLSLSTDKIRFAMIDNEPKIINIESSGWLEPISDQAQF</sequence>
<dbReference type="AlphaFoldDB" id="A0A844GT62"/>
<evidence type="ECO:0000313" key="2">
    <source>
        <dbReference type="Proteomes" id="UP000437131"/>
    </source>
</evidence>
<comment type="caution">
    <text evidence="1">The sequence shown here is derived from an EMBL/GenBank/DDBJ whole genome shotgun (WGS) entry which is preliminary data.</text>
</comment>
<evidence type="ECO:0000313" key="1">
    <source>
        <dbReference type="EMBL" id="MTF38753.1"/>
    </source>
</evidence>
<protein>
    <recommendedName>
        <fullName evidence="3">Nuclear transport factor 2 family protein</fullName>
    </recommendedName>
</protein>
<evidence type="ECO:0008006" key="3">
    <source>
        <dbReference type="Google" id="ProtNLM"/>
    </source>
</evidence>
<dbReference type="RefSeq" id="WP_324281711.1">
    <property type="nucleotide sequence ID" value="NZ_WMIA01000007.1"/>
</dbReference>